<comment type="caution">
    <text evidence="2">The sequence shown here is derived from an EMBL/GenBank/DDBJ whole genome shotgun (WGS) entry which is preliminary data.</text>
</comment>
<evidence type="ECO:0008006" key="4">
    <source>
        <dbReference type="Google" id="ProtNLM"/>
    </source>
</evidence>
<dbReference type="EMBL" id="AVPF01000058">
    <property type="protein sequence ID" value="KGX84338.1"/>
    <property type="molecule type" value="Genomic_DNA"/>
</dbReference>
<dbReference type="Pfam" id="PF09580">
    <property type="entry name" value="Spore_YhcN_YlaJ"/>
    <property type="match status" value="1"/>
</dbReference>
<feature type="compositionally biased region" description="Basic and acidic residues" evidence="1">
    <location>
        <begin position="67"/>
        <end position="89"/>
    </location>
</feature>
<dbReference type="AlphaFoldDB" id="A0A0A5FZS5"/>
<sequence>MKKQLVACSLLSFGLLVGCNGQDQSQPETFTNDLNNIAEKNNQKYGNPGANQPEYSTNIDNNYDQYELERARPQDQDRALEEGPKKDTPMSDDNANTYNNKEYDRQSRAIGKRLSQSRFIKSAQVVITNESVIVAVEEPDRATYTRVNVSEKVRKLVKEMPEVKGKELVVYTDERYWDRMKDLRSRLNQREEMPEEWDQFSDDYSR</sequence>
<evidence type="ECO:0000313" key="2">
    <source>
        <dbReference type="EMBL" id="KGX84338.1"/>
    </source>
</evidence>
<dbReference type="InterPro" id="IPR019076">
    <property type="entry name" value="Spore_lipoprot_YhcN/YlaJ-like"/>
</dbReference>
<dbReference type="RefSeq" id="WP_027448818.1">
    <property type="nucleotide sequence ID" value="NZ_AVPF01000058.1"/>
</dbReference>
<proteinExistence type="predicted"/>
<evidence type="ECO:0000313" key="3">
    <source>
        <dbReference type="Proteomes" id="UP000030403"/>
    </source>
</evidence>
<feature type="compositionally biased region" description="Polar residues" evidence="1">
    <location>
        <begin position="39"/>
        <end position="64"/>
    </location>
</feature>
<evidence type="ECO:0000256" key="1">
    <source>
        <dbReference type="SAM" id="MobiDB-lite"/>
    </source>
</evidence>
<accession>A0A0A5FZS5</accession>
<dbReference type="Proteomes" id="UP000030403">
    <property type="component" value="Unassembled WGS sequence"/>
</dbReference>
<name>A0A0A5FZS5_9BACI</name>
<dbReference type="eggNOG" id="ENOG5030CBS">
    <property type="taxonomic scope" value="Bacteria"/>
</dbReference>
<feature type="region of interest" description="Disordered" evidence="1">
    <location>
        <begin position="39"/>
        <end position="99"/>
    </location>
</feature>
<dbReference type="STRING" id="1385511.GCA_000425225_02361"/>
<protein>
    <recommendedName>
        <fullName evidence="4">Sporulation protein</fullName>
    </recommendedName>
</protein>
<dbReference type="PROSITE" id="PS51257">
    <property type="entry name" value="PROKAR_LIPOPROTEIN"/>
    <property type="match status" value="1"/>
</dbReference>
<organism evidence="2 3">
    <name type="scientific">Pontibacillus marinus BH030004 = DSM 16465</name>
    <dbReference type="NCBI Taxonomy" id="1385511"/>
    <lineage>
        <taxon>Bacteria</taxon>
        <taxon>Bacillati</taxon>
        <taxon>Bacillota</taxon>
        <taxon>Bacilli</taxon>
        <taxon>Bacillales</taxon>
        <taxon>Bacillaceae</taxon>
        <taxon>Pontibacillus</taxon>
    </lineage>
</organism>
<reference evidence="2 3" key="1">
    <citation type="submission" date="2013-08" db="EMBL/GenBank/DDBJ databases">
        <authorList>
            <person name="Huang J."/>
            <person name="Wang G."/>
        </authorList>
    </citation>
    <scope>NUCLEOTIDE SEQUENCE [LARGE SCALE GENOMIC DNA]</scope>
    <source>
        <strain evidence="2 3">BH030004</strain>
    </source>
</reference>
<keyword evidence="3" id="KW-1185">Reference proteome</keyword>
<gene>
    <name evidence="2" type="ORF">N783_17135</name>
</gene>